<accession>A0A9X3DWX7</accession>
<sequence>MNEKIEAYLNIFKQYGEVSIADEAWTTAFEQIFRERLKAEGIEEIRVYQTIVQPDRKLICRVFHQPSMKILQEYPERTAFIRWLPLLCIVLCYFLIISLIALSSEKMLTVAFLLFLPFSLGAIMEYVKSLKSPNSLKQTFLQQIYILFGIIVVGVVILREGGICLIMAAPIFFLCSTLGATCMHFLCRRLWKPYNKVYSIVLLPLLGLLLLPDFSQYHNGVTRQEIIVNAPIQDVFASINNIQQIQSSEIIFSPIFLMGFPKPISGMTEQTENGLIRQIYWQRGIHFQEKITQSHSPTKLAWTYVFDQESFPKGSLDDHLKIGGAYFNLLTTDYQLEAIGPQQTKMVLTIDYRLSTEVNWYADLWTRYVLNEFSDVVLNIYKHRLENKVKV</sequence>
<feature type="transmembrane region" description="Helical" evidence="1">
    <location>
        <begin position="139"/>
        <end position="159"/>
    </location>
</feature>
<dbReference type="EMBL" id="JAPKMY010000013">
    <property type="protein sequence ID" value="MCX5469666.1"/>
    <property type="molecule type" value="Genomic_DNA"/>
</dbReference>
<organism evidence="2 3">
    <name type="scientific">Acinetobacter nematophilus</name>
    <dbReference type="NCBI Taxonomy" id="2994642"/>
    <lineage>
        <taxon>Bacteria</taxon>
        <taxon>Pseudomonadati</taxon>
        <taxon>Pseudomonadota</taxon>
        <taxon>Gammaproteobacteria</taxon>
        <taxon>Moraxellales</taxon>
        <taxon>Moraxellaceae</taxon>
        <taxon>Acinetobacter</taxon>
    </lineage>
</organism>
<evidence type="ECO:0000313" key="3">
    <source>
        <dbReference type="Proteomes" id="UP001146019"/>
    </source>
</evidence>
<feature type="transmembrane region" description="Helical" evidence="1">
    <location>
        <begin position="79"/>
        <end position="101"/>
    </location>
</feature>
<keyword evidence="1" id="KW-1133">Transmembrane helix</keyword>
<keyword evidence="1" id="KW-0472">Membrane</keyword>
<dbReference type="RefSeq" id="WP_266131616.1">
    <property type="nucleotide sequence ID" value="NZ_JAPKMY010000013.1"/>
</dbReference>
<dbReference type="SUPFAM" id="SSF55961">
    <property type="entry name" value="Bet v1-like"/>
    <property type="match status" value="1"/>
</dbReference>
<comment type="caution">
    <text evidence="2">The sequence shown here is derived from an EMBL/GenBank/DDBJ whole genome shotgun (WGS) entry which is preliminary data.</text>
</comment>
<evidence type="ECO:0000256" key="1">
    <source>
        <dbReference type="SAM" id="Phobius"/>
    </source>
</evidence>
<proteinExistence type="predicted"/>
<protein>
    <submittedName>
        <fullName evidence="2">Uncharacterized protein</fullName>
    </submittedName>
</protein>
<keyword evidence="1" id="KW-0812">Transmembrane</keyword>
<dbReference type="AlphaFoldDB" id="A0A9X3DWX7"/>
<name>A0A9X3DWX7_9GAMM</name>
<feature type="transmembrane region" description="Helical" evidence="1">
    <location>
        <begin position="165"/>
        <end position="185"/>
    </location>
</feature>
<reference evidence="2" key="1">
    <citation type="submission" date="2022-11" db="EMBL/GenBank/DDBJ databases">
        <title>Biodiversity and phylogenetic relationships of bacteria.</title>
        <authorList>
            <person name="Machado R.A.R."/>
            <person name="Bhat A."/>
            <person name="Loulou A."/>
            <person name="Kallel S."/>
        </authorList>
    </citation>
    <scope>NUCLEOTIDE SEQUENCE</scope>
    <source>
        <strain evidence="2">A-IN1</strain>
    </source>
</reference>
<keyword evidence="3" id="KW-1185">Reference proteome</keyword>
<feature type="transmembrane region" description="Helical" evidence="1">
    <location>
        <begin position="197"/>
        <end position="214"/>
    </location>
</feature>
<gene>
    <name evidence="2" type="ORF">OSH00_18280</name>
</gene>
<evidence type="ECO:0000313" key="2">
    <source>
        <dbReference type="EMBL" id="MCX5469666.1"/>
    </source>
</evidence>
<dbReference type="Proteomes" id="UP001146019">
    <property type="component" value="Unassembled WGS sequence"/>
</dbReference>
<feature type="transmembrane region" description="Helical" evidence="1">
    <location>
        <begin position="107"/>
        <end position="127"/>
    </location>
</feature>